<comment type="caution">
    <text evidence="2">The sequence shown here is derived from an EMBL/GenBank/DDBJ whole genome shotgun (WGS) entry which is preliminary data.</text>
</comment>
<evidence type="ECO:0000313" key="2">
    <source>
        <dbReference type="EMBL" id="RPD39281.1"/>
    </source>
</evidence>
<dbReference type="AlphaFoldDB" id="A0A3N4M7E1"/>
<dbReference type="PROSITE" id="PS51257">
    <property type="entry name" value="PROKAR_LIPOPROTEIN"/>
    <property type="match status" value="1"/>
</dbReference>
<evidence type="ECO:0000313" key="3">
    <source>
        <dbReference type="Proteomes" id="UP000279089"/>
    </source>
</evidence>
<accession>A0A3N4M7E1</accession>
<evidence type="ECO:0008006" key="4">
    <source>
        <dbReference type="Google" id="ProtNLM"/>
    </source>
</evidence>
<organism evidence="2 3">
    <name type="scientific">Chitinophaga barathri</name>
    <dbReference type="NCBI Taxonomy" id="1647451"/>
    <lineage>
        <taxon>Bacteria</taxon>
        <taxon>Pseudomonadati</taxon>
        <taxon>Bacteroidota</taxon>
        <taxon>Chitinophagia</taxon>
        <taxon>Chitinophagales</taxon>
        <taxon>Chitinophagaceae</taxon>
        <taxon>Chitinophaga</taxon>
    </lineage>
</organism>
<reference evidence="3" key="1">
    <citation type="submission" date="2018-11" db="EMBL/GenBank/DDBJ databases">
        <title>Chitinophaga lutea sp.nov., isolate from arsenic contaminated soil.</title>
        <authorList>
            <person name="Zong Y."/>
        </authorList>
    </citation>
    <scope>NUCLEOTIDE SEQUENCE [LARGE SCALE GENOMIC DNA]</scope>
    <source>
        <strain evidence="3">YLT18</strain>
    </source>
</reference>
<feature type="signal peptide" evidence="1">
    <location>
        <begin position="1"/>
        <end position="20"/>
    </location>
</feature>
<dbReference type="EMBL" id="RMBX01000011">
    <property type="protein sequence ID" value="RPD39281.1"/>
    <property type="molecule type" value="Genomic_DNA"/>
</dbReference>
<keyword evidence="1" id="KW-0732">Signal</keyword>
<gene>
    <name evidence="2" type="ORF">EG028_19320</name>
</gene>
<keyword evidence="3" id="KW-1185">Reference proteome</keyword>
<name>A0A3N4M7E1_9BACT</name>
<dbReference type="Proteomes" id="UP000279089">
    <property type="component" value="Unassembled WGS sequence"/>
</dbReference>
<protein>
    <recommendedName>
        <fullName evidence="4">DUF5689 domain-containing protein</fullName>
    </recommendedName>
</protein>
<dbReference type="RefSeq" id="WP_123864720.1">
    <property type="nucleotide sequence ID" value="NZ_QXZY01000011.1"/>
</dbReference>
<proteinExistence type="predicted"/>
<feature type="chain" id="PRO_5018062105" description="DUF5689 domain-containing protein" evidence="1">
    <location>
        <begin position="21"/>
        <end position="551"/>
    </location>
</feature>
<sequence length="551" mass="60820">MKYSNIFFMLLLILAAGCHKTGEFYNQLDLLPQIDKLDNTAYAVGDTLTLTGKLGTGKADVQITIGNVDAPVITILTTDSTYIENEVLYNYTKDRIKVLITEGMIGPQQLVVAKVNGVSSVLASIFVSRGRPLPALSDTLNYLDTKQAEIVLSMPEGTRVIPNYTPGGAIVFMNGNDLVTWQEGEIRRGKVTWKDSYGDFTILDPVNPEYGFASDPAGDNLYISCLTSDAGLPGAEYSAIRLMKISLRDYSITTLNRTVLPTATGLIDDTYLNLDTAKREGNIGGVFLPVMKKIYVNSQGELYFSGPSFNWYAMDGLVYSNVPTNLTVAHLNAAGNFRYLAKGAVYENKIFQVFVIKNGEFNMDYDFIPNVTSLFSYSRLAFIDAENSLLYGYAGMEAGILYYISTFYCYNLAQQRQVGEFTYKLSNSSPTVTDGPFNIVEGNYSEETAGTRIFQWPAPGQPTVMFARQQQLEQPDEDRGGGFKSVKAIDFTNHSVSTYALYRERPDPAGIYRLGMGGDVVGYTASKKPLMVRTNEVDANIHEVLLLAPVK</sequence>
<evidence type="ECO:0000256" key="1">
    <source>
        <dbReference type="SAM" id="SignalP"/>
    </source>
</evidence>